<protein>
    <recommendedName>
        <fullName evidence="1">Beta-porphyranase A C-terminal domain-containing protein</fullName>
    </recommendedName>
</protein>
<evidence type="ECO:0000259" key="1">
    <source>
        <dbReference type="Pfam" id="PF18040"/>
    </source>
</evidence>
<evidence type="ECO:0000313" key="2">
    <source>
        <dbReference type="EMBL" id="MDZ8120299.1"/>
    </source>
</evidence>
<name>A0ABU5N1G8_9BACT</name>
<dbReference type="Pfam" id="PF18040">
    <property type="entry name" value="BPA_C"/>
    <property type="match status" value="1"/>
</dbReference>
<organism evidence="2 3">
    <name type="scientific">Pontiella agarivorans</name>
    <dbReference type="NCBI Taxonomy" id="3038953"/>
    <lineage>
        <taxon>Bacteria</taxon>
        <taxon>Pseudomonadati</taxon>
        <taxon>Kiritimatiellota</taxon>
        <taxon>Kiritimatiellia</taxon>
        <taxon>Kiritimatiellales</taxon>
        <taxon>Pontiellaceae</taxon>
        <taxon>Pontiella</taxon>
    </lineage>
</organism>
<sequence length="972" mass="106748">MKESIKSLRNISSGKFFPSWIIFSFCCAGLFEVFAQTSLVERFETTNGFSICDSASETPAVMPGSGYLWGGYSQASTSGWRANVNISGGHQRLELYANTNQDAAVSANYSGTYFYAVFDTNGTASASQALELTGMEADISGAAPEQEIRWLVRDANYDWYLSSATTVVSSATVAVDPSLVGWLKVDDSAALEMNELDADAKHAIAAPVTLVAGVPDLSAVTGGGLYIETGDTDDTTQYNFILTELRWTGLPAVVPETPDETEPDAVPVRVDVTRRRLINGQLDIIRKNLFSVHAGTSGFSAAQQEYVYEDLDVYAGRSFGVIWKMNQIKEDADRPGYWDLDQMNSQVVSASNSWVNAGSPAHDNTTDKITTSHTGTHFPSAEDIANAPPNGFRTWDHDANAEFVSKYIQMFYPRMTWYEFSNEINGEAGELGTTWSNICVLAKTVADRVHADNLGTKFVGFGGKWPAFEYQNFGIWNRDWVEFIDIAGASMDAYSVHLYSRMGPNAEAIMDMINNYSMIRLGETRPLMITEFGHLPDMEGSLNEKFWQNMRGQNSFFFQFLERGGLMGRSIPFNTANSTSWASAMLQDDGNGNYVWTDMIRLYEFWQDFRGARLEVSSGNSDVLVHALQDGNTVRWVIYNTLDSDVNVEPVYLTGDASILSAEISRLYWDGASDATKVSSSSFNFSEEDLTLSGYEAVMLTLNLSGTPSGQKENEKITYFGDAMILPIVGESPVRVTISGIDRNRNILNARLRISAGNVGAWIPSSLRVNGEPVSMPSNQMGDATDLLQAWEVDVPTAMLSETNVISVTYASSGGHLASAVMDVTYGDPLQRDLDGDGLSDDFEIRYAGEAEAMEPGADEFNDDLTALDEFAMGLNPREDNAANLPEFKFFSEVGDDYFGVTYRRASEAQPFVDIQVLHSTNLVEGAGWQTNQTAVIQSDPLMDGVEAVTERLLSPVSGSDADFLKVDVRTK</sequence>
<evidence type="ECO:0000313" key="3">
    <source>
        <dbReference type="Proteomes" id="UP001290861"/>
    </source>
</evidence>
<dbReference type="CDD" id="cd21510">
    <property type="entry name" value="agarase_cat"/>
    <property type="match status" value="1"/>
</dbReference>
<comment type="caution">
    <text evidence="2">The sequence shown here is derived from an EMBL/GenBank/DDBJ whole genome shotgun (WGS) entry which is preliminary data.</text>
</comment>
<dbReference type="Gene3D" id="2.60.120.1200">
    <property type="match status" value="1"/>
</dbReference>
<dbReference type="Gene3D" id="3.20.20.80">
    <property type="entry name" value="Glycosidases"/>
    <property type="match status" value="1"/>
</dbReference>
<dbReference type="Proteomes" id="UP001290861">
    <property type="component" value="Unassembled WGS sequence"/>
</dbReference>
<accession>A0ABU5N1G8</accession>
<dbReference type="EMBL" id="JARVCO010000012">
    <property type="protein sequence ID" value="MDZ8120299.1"/>
    <property type="molecule type" value="Genomic_DNA"/>
</dbReference>
<reference evidence="2 3" key="1">
    <citation type="journal article" date="2024" name="Appl. Environ. Microbiol.">
        <title>Pontiella agarivorans sp. nov., a novel marine anaerobic bacterium capable of degrading macroalgal polysaccharides and fixing nitrogen.</title>
        <authorList>
            <person name="Liu N."/>
            <person name="Kivenson V."/>
            <person name="Peng X."/>
            <person name="Cui Z."/>
            <person name="Lankiewicz T.S."/>
            <person name="Gosselin K.M."/>
            <person name="English C.J."/>
            <person name="Blair E.M."/>
            <person name="O'Malley M.A."/>
            <person name="Valentine D.L."/>
        </authorList>
    </citation>
    <scope>NUCLEOTIDE SEQUENCE [LARGE SCALE GENOMIC DNA]</scope>
    <source>
        <strain evidence="2 3">NLcol2</strain>
    </source>
</reference>
<dbReference type="InterPro" id="IPR017853">
    <property type="entry name" value="GH"/>
</dbReference>
<dbReference type="RefSeq" id="WP_322610073.1">
    <property type="nucleotide sequence ID" value="NZ_JARVCO010000012.1"/>
</dbReference>
<keyword evidence="3" id="KW-1185">Reference proteome</keyword>
<dbReference type="InterPro" id="IPR041224">
    <property type="entry name" value="BPA_C"/>
</dbReference>
<dbReference type="SUPFAM" id="SSF51445">
    <property type="entry name" value="(Trans)glycosidases"/>
    <property type="match status" value="1"/>
</dbReference>
<gene>
    <name evidence="2" type="ORF">P9H32_16835</name>
</gene>
<feature type="domain" description="Beta-porphyranase A C-terminal" evidence="1">
    <location>
        <begin position="739"/>
        <end position="824"/>
    </location>
</feature>
<proteinExistence type="predicted"/>